<dbReference type="OrthoDB" id="16464at2759"/>
<evidence type="ECO:0000313" key="3">
    <source>
        <dbReference type="EMBL" id="PSC68563.1"/>
    </source>
</evidence>
<name>A0A2P6V393_9CHLO</name>
<dbReference type="EMBL" id="LHPF02000035">
    <property type="protein sequence ID" value="PSC68563.1"/>
    <property type="molecule type" value="Genomic_DNA"/>
</dbReference>
<proteinExistence type="inferred from homology"/>
<feature type="domain" description="NAD-dependent epimerase/dehydratase" evidence="2">
    <location>
        <begin position="12"/>
        <end position="221"/>
    </location>
</feature>
<protein>
    <submittedName>
        <fullName evidence="3">GDP-L-fucose synthase 2</fullName>
    </submittedName>
</protein>
<evidence type="ECO:0000259" key="2">
    <source>
        <dbReference type="Pfam" id="PF01370"/>
    </source>
</evidence>
<dbReference type="PANTHER" id="PTHR43000">
    <property type="entry name" value="DTDP-D-GLUCOSE 4,6-DEHYDRATASE-RELATED"/>
    <property type="match status" value="1"/>
</dbReference>
<evidence type="ECO:0000313" key="4">
    <source>
        <dbReference type="Proteomes" id="UP000239649"/>
    </source>
</evidence>
<accession>A0A2P6V393</accession>
<dbReference type="Proteomes" id="UP000239649">
    <property type="component" value="Unassembled WGS sequence"/>
</dbReference>
<dbReference type="Gene3D" id="3.90.25.10">
    <property type="entry name" value="UDP-galactose 4-epimerase, domain 1"/>
    <property type="match status" value="1"/>
</dbReference>
<dbReference type="STRING" id="554055.A0A2P6V393"/>
<keyword evidence="4" id="KW-1185">Reference proteome</keyword>
<evidence type="ECO:0000256" key="1">
    <source>
        <dbReference type="ARBA" id="ARBA00007637"/>
    </source>
</evidence>
<gene>
    <name evidence="3" type="ORF">C2E20_7822</name>
</gene>
<comment type="caution">
    <text evidence="3">The sequence shown here is derived from an EMBL/GenBank/DDBJ whole genome shotgun (WGS) entry which is preliminary data.</text>
</comment>
<dbReference type="InterPro" id="IPR036291">
    <property type="entry name" value="NAD(P)-bd_dom_sf"/>
</dbReference>
<dbReference type="AlphaFoldDB" id="A0A2P6V393"/>
<organism evidence="3 4">
    <name type="scientific">Micractinium conductrix</name>
    <dbReference type="NCBI Taxonomy" id="554055"/>
    <lineage>
        <taxon>Eukaryota</taxon>
        <taxon>Viridiplantae</taxon>
        <taxon>Chlorophyta</taxon>
        <taxon>core chlorophytes</taxon>
        <taxon>Trebouxiophyceae</taxon>
        <taxon>Chlorellales</taxon>
        <taxon>Chlorellaceae</taxon>
        <taxon>Chlorella clade</taxon>
        <taxon>Micractinium</taxon>
    </lineage>
</organism>
<reference evidence="3 4" key="1">
    <citation type="journal article" date="2018" name="Plant J.">
        <title>Genome sequences of Chlorella sorokiniana UTEX 1602 and Micractinium conductrix SAG 241.80: implications to maltose excretion by a green alga.</title>
        <authorList>
            <person name="Arriola M.B."/>
            <person name="Velmurugan N."/>
            <person name="Zhang Y."/>
            <person name="Plunkett M.H."/>
            <person name="Hondzo H."/>
            <person name="Barney B.M."/>
        </authorList>
    </citation>
    <scope>NUCLEOTIDE SEQUENCE [LARGE SCALE GENOMIC DNA]</scope>
    <source>
        <strain evidence="3 4">SAG 241.80</strain>
    </source>
</reference>
<dbReference type="Gene3D" id="3.40.50.720">
    <property type="entry name" value="NAD(P)-binding Rossmann-like Domain"/>
    <property type="match status" value="1"/>
</dbReference>
<sequence length="504" mass="53882">MRLVTRYPNCKIIVLDKLEPCSSLRGLEGPGGVRPPNLRFVKGSILEADLLLYVLASDRIDSVLHFAAQTHVDASFGNSLTFTLNNTYGTHVLLEACRAYGGVRRFVYVSTDEVHGDSNAGLLLPTNPYAAAKAGAELMAQAYAASFGLPVIIARANNVYGPGQFPEKLVPRFVMLAARGAPLPVHGEGCATRAYLFVDDVAEAFELILLKGEVGQTYAIGSERQRSVLEVAADVLALHAAPPAGQLAHVRDRAFNDRRHFVKDAQLEALGWRERTPWGEGLRRTVEWYRRHASDWWEPVHVEAALKAHLPGQPLVAYANEATLTQLGGGDAGQGLQAASAALALIGGRLEAVPNRRQAADAALKRDLQAWARAHGRAGALACLSNDVGFAAALRHAREASGCKTVAVTDPLFTRPRPSWASPPDYGRYPLPAAAGRCLVWNARLKPPCTADAAEEARLLAAAAAAAGLPLPDRPCEGGVAAAWVLAPKPLKLRRLGGGRLVSC</sequence>
<comment type="similarity">
    <text evidence="1">Belongs to the NAD(P)-dependent epimerase/dehydratase family.</text>
</comment>
<dbReference type="InterPro" id="IPR001509">
    <property type="entry name" value="Epimerase_deHydtase"/>
</dbReference>
<dbReference type="SUPFAM" id="SSF51735">
    <property type="entry name" value="NAD(P)-binding Rossmann-fold domains"/>
    <property type="match status" value="1"/>
</dbReference>
<dbReference type="Pfam" id="PF01370">
    <property type="entry name" value="Epimerase"/>
    <property type="match status" value="1"/>
</dbReference>